<feature type="transmembrane region" description="Helical" evidence="2">
    <location>
        <begin position="112"/>
        <end position="130"/>
    </location>
</feature>
<accession>A0ABD3ICD3</accession>
<dbReference type="Proteomes" id="UP001633002">
    <property type="component" value="Unassembled WGS sequence"/>
</dbReference>
<keyword evidence="4" id="KW-1185">Reference proteome</keyword>
<reference evidence="3 4" key="1">
    <citation type="submission" date="2024-09" db="EMBL/GenBank/DDBJ databases">
        <title>Chromosome-scale assembly of Riccia sorocarpa.</title>
        <authorList>
            <person name="Paukszto L."/>
        </authorList>
    </citation>
    <scope>NUCLEOTIDE SEQUENCE [LARGE SCALE GENOMIC DNA]</scope>
    <source>
        <strain evidence="3">LP-2024</strain>
        <tissue evidence="3">Aerial parts of the thallus</tissue>
    </source>
</reference>
<evidence type="ECO:0000256" key="2">
    <source>
        <dbReference type="SAM" id="Phobius"/>
    </source>
</evidence>
<proteinExistence type="predicted"/>
<keyword evidence="2" id="KW-0812">Transmembrane</keyword>
<keyword evidence="2" id="KW-0472">Membrane</keyword>
<comment type="caution">
    <text evidence="3">The sequence shown here is derived from an EMBL/GenBank/DDBJ whole genome shotgun (WGS) entry which is preliminary data.</text>
</comment>
<evidence type="ECO:0000256" key="1">
    <source>
        <dbReference type="SAM" id="MobiDB-lite"/>
    </source>
</evidence>
<organism evidence="3 4">
    <name type="scientific">Riccia sorocarpa</name>
    <dbReference type="NCBI Taxonomy" id="122646"/>
    <lineage>
        <taxon>Eukaryota</taxon>
        <taxon>Viridiplantae</taxon>
        <taxon>Streptophyta</taxon>
        <taxon>Embryophyta</taxon>
        <taxon>Marchantiophyta</taxon>
        <taxon>Marchantiopsida</taxon>
        <taxon>Marchantiidae</taxon>
        <taxon>Marchantiales</taxon>
        <taxon>Ricciaceae</taxon>
        <taxon>Riccia</taxon>
    </lineage>
</organism>
<keyword evidence="2" id="KW-1133">Transmembrane helix</keyword>
<feature type="region of interest" description="Disordered" evidence="1">
    <location>
        <begin position="56"/>
        <end position="86"/>
    </location>
</feature>
<name>A0ABD3ICD3_9MARC</name>
<sequence length="136" mass="14741">MPHSGIIALNKCTPLPGALSRHGPQLRPAHQYVRAGLNLAEPSDGLVNMGGRAATMRRDRKGSFRHEREWGQGPGQKKPPVSPGEPAASYCFNEQCRVSIYKSQNRKKMEVFIAKLVILAVGLTATVAIAKCLPSP</sequence>
<evidence type="ECO:0000313" key="3">
    <source>
        <dbReference type="EMBL" id="KAL3701328.1"/>
    </source>
</evidence>
<dbReference type="EMBL" id="JBJQOH010000001">
    <property type="protein sequence ID" value="KAL3701328.1"/>
    <property type="molecule type" value="Genomic_DNA"/>
</dbReference>
<gene>
    <name evidence="3" type="ORF">R1sor_019350</name>
</gene>
<protein>
    <submittedName>
        <fullName evidence="3">Uncharacterized protein</fullName>
    </submittedName>
</protein>
<evidence type="ECO:0000313" key="4">
    <source>
        <dbReference type="Proteomes" id="UP001633002"/>
    </source>
</evidence>
<feature type="compositionally biased region" description="Basic and acidic residues" evidence="1">
    <location>
        <begin position="61"/>
        <end position="70"/>
    </location>
</feature>
<dbReference type="AlphaFoldDB" id="A0ABD3ICD3"/>